<dbReference type="Proteomes" id="UP000060016">
    <property type="component" value="Chromosome"/>
</dbReference>
<sequence length="512" mass="54369">MHFRRLSIAAALSASLILTGCTANGNDGASGGDNVSADKTPKLAMDGHEVIPDANGTGIDASAKFFEASDNVVVAGPDREHQMRGAALAVDLGAPLLVRHPGTEEAIEAEIARLGADNVVEVPTDTSTTGDKDTSTTGDKDTSTTGDESTYPNAEGQPQGDVAAIAALEPQQPLDLVMPTVFATWETSRAAAATARAAGADVEVLEVADPRVTSTSISAVTSGDVLALGQQWGSDENLRARAELAGNGELPGGGGLVFPGRRMIALYGHPYGPDLGVMGEQDAHAAAELAKEYASWYQPFEEAPVIPAFEVIATVASGGPGDDGNYSNETPIDHLVPYVDAILDAGGYAVLDLQPGQASFLEQAKLYEDLLKRPNVGLALDAEWKLNPGEQPLSRIGSATSAEINEVADWLAALVRENNLPQKMLILHQFQLAMYPDRENIVTGQPELAWVLHADGHGVPGQKFDTWNVLREGLDPNFFMAWKNFIDEDTPTFSPEQTYADVNPRPWFVSYQ</sequence>
<feature type="chain" id="PRO_5005468123" description="Cell wall-binding repeat 2 family protein" evidence="2">
    <location>
        <begin position="26"/>
        <end position="512"/>
    </location>
</feature>
<feature type="region of interest" description="Disordered" evidence="1">
    <location>
        <begin position="120"/>
        <end position="157"/>
    </location>
</feature>
<keyword evidence="4" id="KW-1185">Reference proteome</keyword>
<keyword evidence="2" id="KW-0732">Signal</keyword>
<evidence type="ECO:0000256" key="2">
    <source>
        <dbReference type="SAM" id="SignalP"/>
    </source>
</evidence>
<name>A0A0K1RAU4_9CORY</name>
<evidence type="ECO:0000256" key="1">
    <source>
        <dbReference type="SAM" id="MobiDB-lite"/>
    </source>
</evidence>
<dbReference type="KEGG" id="crie:AK829_04285"/>
<gene>
    <name evidence="3" type="ORF">AK829_04285</name>
</gene>
<organism evidence="3 4">
    <name type="scientific">Corynebacterium riegelii</name>
    <dbReference type="NCBI Taxonomy" id="156976"/>
    <lineage>
        <taxon>Bacteria</taxon>
        <taxon>Bacillati</taxon>
        <taxon>Actinomycetota</taxon>
        <taxon>Actinomycetes</taxon>
        <taxon>Mycobacteriales</taxon>
        <taxon>Corynebacteriaceae</taxon>
        <taxon>Corynebacterium</taxon>
    </lineage>
</organism>
<reference evidence="3 4" key="1">
    <citation type="submission" date="2015-08" db="EMBL/GenBank/DDBJ databases">
        <authorList>
            <person name="Babu N.S."/>
            <person name="Beckwith C.J."/>
            <person name="Beseler K.G."/>
            <person name="Brison A."/>
            <person name="Carone J.V."/>
            <person name="Caskin T.P."/>
            <person name="Diamond M."/>
            <person name="Durham M.E."/>
            <person name="Foxe J.M."/>
            <person name="Go M."/>
            <person name="Henderson B.A."/>
            <person name="Jones I.B."/>
            <person name="McGettigan J.A."/>
            <person name="Micheletti S.J."/>
            <person name="Nasrallah M.E."/>
            <person name="Ortiz D."/>
            <person name="Piller C.R."/>
            <person name="Privatt S.R."/>
            <person name="Schneider S.L."/>
            <person name="Sharp S."/>
            <person name="Smith T.C."/>
            <person name="Stanton J.D."/>
            <person name="Ullery H.E."/>
            <person name="Wilson R.J."/>
            <person name="Serrano M.G."/>
            <person name="Buck G."/>
            <person name="Lee V."/>
            <person name="Wang Y."/>
            <person name="Carvalho R."/>
            <person name="Voegtly L."/>
            <person name="Shi R."/>
            <person name="Duckworth R."/>
            <person name="Johnson A."/>
            <person name="Loviza R."/>
            <person name="Walstead R."/>
            <person name="Shah Z."/>
            <person name="Kiflezghi M."/>
            <person name="Wade K."/>
            <person name="Ball S.L."/>
            <person name="Bradley K.W."/>
            <person name="Asai D.J."/>
            <person name="Bowman C.A."/>
            <person name="Russell D.A."/>
            <person name="Pope W.H."/>
            <person name="Jacobs-Sera D."/>
            <person name="Hendrix R.W."/>
            <person name="Hatfull G.F."/>
        </authorList>
    </citation>
    <scope>NUCLEOTIDE SEQUENCE [LARGE SCALE GENOMIC DNA]</scope>
    <source>
        <strain evidence="3 4">PUDD_83A45</strain>
    </source>
</reference>
<dbReference type="PATRIC" id="fig|156976.3.peg.848"/>
<dbReference type="RefSeq" id="WP_052204566.1">
    <property type="nucleotide sequence ID" value="NZ_CP012342.1"/>
</dbReference>
<feature type="compositionally biased region" description="Basic and acidic residues" evidence="1">
    <location>
        <begin position="130"/>
        <end position="142"/>
    </location>
</feature>
<dbReference type="PROSITE" id="PS51257">
    <property type="entry name" value="PROKAR_LIPOPROTEIN"/>
    <property type="match status" value="1"/>
</dbReference>
<evidence type="ECO:0008006" key="5">
    <source>
        <dbReference type="Google" id="ProtNLM"/>
    </source>
</evidence>
<protein>
    <recommendedName>
        <fullName evidence="5">Cell wall-binding repeat 2 family protein</fullName>
    </recommendedName>
</protein>
<feature type="signal peptide" evidence="2">
    <location>
        <begin position="1"/>
        <end position="25"/>
    </location>
</feature>
<proteinExistence type="predicted"/>
<evidence type="ECO:0000313" key="3">
    <source>
        <dbReference type="EMBL" id="AKV58518.1"/>
    </source>
</evidence>
<dbReference type="AlphaFoldDB" id="A0A0K1RAU4"/>
<dbReference type="STRING" id="156976.AK829_04285"/>
<dbReference type="EMBL" id="CP012342">
    <property type="protein sequence ID" value="AKV58518.1"/>
    <property type="molecule type" value="Genomic_DNA"/>
</dbReference>
<evidence type="ECO:0000313" key="4">
    <source>
        <dbReference type="Proteomes" id="UP000060016"/>
    </source>
</evidence>
<accession>A0A0K1RAU4</accession>